<evidence type="ECO:0000256" key="8">
    <source>
        <dbReference type="ARBA" id="ARBA00022737"/>
    </source>
</evidence>
<evidence type="ECO:0000256" key="11">
    <source>
        <dbReference type="ARBA" id="ARBA00022889"/>
    </source>
</evidence>
<feature type="disulfide bond" evidence="17">
    <location>
        <begin position="484"/>
        <end position="498"/>
    </location>
</feature>
<feature type="disulfide bond" evidence="17">
    <location>
        <begin position="249"/>
        <end position="289"/>
    </location>
</feature>
<evidence type="ECO:0000256" key="9">
    <source>
        <dbReference type="ARBA" id="ARBA00022837"/>
    </source>
</evidence>
<comment type="subcellular location">
    <subcellularLocation>
        <location evidence="1 18">Cell membrane</location>
        <topology evidence="1 18">Single-pass type I membrane protein</topology>
    </subcellularLocation>
</comment>
<dbReference type="GO" id="GO:0007160">
    <property type="term" value="P:cell-matrix adhesion"/>
    <property type="evidence" value="ECO:0007669"/>
    <property type="project" value="TreeGrafter"/>
</dbReference>
<dbReference type="InterPro" id="IPR012896">
    <property type="entry name" value="Integrin_bsu_tail"/>
</dbReference>
<dbReference type="Pfam" id="PF23105">
    <property type="entry name" value="EGF_integrin"/>
    <property type="match status" value="1"/>
</dbReference>
<feature type="disulfide bond" evidence="17">
    <location>
        <begin position="389"/>
        <end position="401"/>
    </location>
</feature>
<evidence type="ECO:0000256" key="3">
    <source>
        <dbReference type="ARBA" id="ARBA00022475"/>
    </source>
</evidence>
<feature type="disulfide bond" evidence="17">
    <location>
        <begin position="595"/>
        <end position="640"/>
    </location>
</feature>
<feature type="disulfide bond" evidence="17">
    <location>
        <begin position="446"/>
        <end position="450"/>
    </location>
</feature>
<dbReference type="GO" id="GO:0005178">
    <property type="term" value="F:integrin binding"/>
    <property type="evidence" value="ECO:0007669"/>
    <property type="project" value="TreeGrafter"/>
</dbReference>
<dbReference type="GO" id="GO:0033627">
    <property type="term" value="P:cell adhesion mediated by integrin"/>
    <property type="evidence" value="ECO:0007669"/>
    <property type="project" value="TreeGrafter"/>
</dbReference>
<accession>A0A6P6KNT7</accession>
<evidence type="ECO:0000256" key="6">
    <source>
        <dbReference type="ARBA" id="ARBA00022723"/>
    </source>
</evidence>
<evidence type="ECO:0000256" key="21">
    <source>
        <dbReference type="SAM" id="SignalP"/>
    </source>
</evidence>
<dbReference type="SUPFAM" id="SSF69687">
    <property type="entry name" value="Integrin beta tail domain"/>
    <property type="match status" value="1"/>
</dbReference>
<dbReference type="GO" id="GO:0009986">
    <property type="term" value="C:cell surface"/>
    <property type="evidence" value="ECO:0007669"/>
    <property type="project" value="TreeGrafter"/>
</dbReference>
<feature type="disulfide bond" evidence="17">
    <location>
        <begin position="45"/>
        <end position="61"/>
    </location>
</feature>
<feature type="disulfide bond" evidence="17">
    <location>
        <begin position="514"/>
        <end position="549"/>
    </location>
</feature>
<keyword evidence="6" id="KW-0479">Metal-binding</keyword>
<feature type="disulfide bond" evidence="17">
    <location>
        <begin position="555"/>
        <end position="560"/>
    </location>
</feature>
<keyword evidence="7 21" id="KW-0732">Signal</keyword>
<keyword evidence="4" id="KW-0245">EGF-like domain</keyword>
<sequence>MLQAVCLRGLLLLLVGRQVYTEQCLKGSVNTCGECIRSGPGCAWCKDLNFTKKGEQEAARCDTSTSLKEKGCSPNGIIDPKNDFTKKADKPLSAGKNPVQIQPQEIQLDLRPGMPYTFQLHFERAEGYPVDLYYLMDLSYSMKDDLENVKNLGNKLLEQLKSITGNARIGFGSFVDKTLLPYTDTNEAKLQRPCSDKNDPCQPAFGFQHVLSLTNDGNRFKTMVAAQHISGNLDPPEGSLDAIMQAAVCVDEIGWGNSTRLLVLATDDGFHMAGDGKLAAILEPNKETCQLVNNKYSKSNLWDYPSVGQIARKLEDHNIQPIFAVTEKMKNVYTELSKLIPKSAVGVLSEDSGNVVNIIVDAYNSLTSEVIMAHEALPDYIKVKYTSNCKGGEKNSEQGKCSNVSIKHEVIFDVTVTVDKCISSQSFQIGPLGFSEKLKVNIQTRCDCECDDSKQLHPHCNGHGKVVCGGCSCEQGYLGQRCECQVGQKDVALLKAQCQKDNGTECEGKGDCVCGRCQCHKTESDLSFYYGEFCECDDEHCEKYDNKQCAGHGKCKCGKCECDEGYEGAACQCAKSDEKCKIDGVVCHNRGKCVCNQCECERGYKVPACKFCSTCQRPCQESGSCVECLAFGTGPLEKSCRESCKHLKVNTVDKMIKSDCRVKDKEGCWMSFTMTEQLGFDKYFVNVLKDRECPEGPNIAAIVGGSLAAVALIGLLILLIVKAVLYASDLREWKRFEKDRKHEKTSGTNPLFQNATTTVQNPTFSGDS</sequence>
<dbReference type="Gene3D" id="3.40.50.410">
    <property type="entry name" value="von Willebrand factor, type A domain"/>
    <property type="match status" value="1"/>
</dbReference>
<keyword evidence="16" id="KW-0325">Glycoprotein</keyword>
<dbReference type="InterPro" id="IPR014836">
    <property type="entry name" value="Integrin_bsu_cyt_dom"/>
</dbReference>
<feature type="disulfide bond" evidence="17">
    <location>
        <begin position="612"/>
        <end position="615"/>
    </location>
</feature>
<feature type="domain" description="PSI" evidence="23">
    <location>
        <begin position="23"/>
        <end position="73"/>
    </location>
</feature>
<evidence type="ECO:0000256" key="5">
    <source>
        <dbReference type="ARBA" id="ARBA00022692"/>
    </source>
</evidence>
<keyword evidence="3" id="KW-1003">Cell membrane</keyword>
<dbReference type="InterPro" id="IPR057073">
    <property type="entry name" value="EGF_integrin_2"/>
</dbReference>
<evidence type="ECO:0000256" key="14">
    <source>
        <dbReference type="ARBA" id="ARBA00023136"/>
    </source>
</evidence>
<keyword evidence="10" id="KW-0460">Magnesium</keyword>
<feature type="signal peptide" evidence="21">
    <location>
        <begin position="1"/>
        <end position="21"/>
    </location>
</feature>
<dbReference type="SMART" id="SM00187">
    <property type="entry name" value="INB"/>
    <property type="match status" value="1"/>
</dbReference>
<keyword evidence="8" id="KW-0677">Repeat</keyword>
<evidence type="ECO:0000256" key="15">
    <source>
        <dbReference type="ARBA" id="ARBA00023157"/>
    </source>
</evidence>
<dbReference type="PROSITE" id="PS00243">
    <property type="entry name" value="I_EGF_1"/>
    <property type="match status" value="2"/>
</dbReference>
<keyword evidence="14 20" id="KW-0472">Membrane</keyword>
<evidence type="ECO:0000256" key="2">
    <source>
        <dbReference type="ARBA" id="ARBA00007449"/>
    </source>
</evidence>
<dbReference type="InterPro" id="IPR002369">
    <property type="entry name" value="Integrin_bsu_VWA"/>
</dbReference>
<dbReference type="PRINTS" id="PR01186">
    <property type="entry name" value="INTEGRINB"/>
</dbReference>
<feature type="chain" id="PRO_5044649860" description="Integrin beta" evidence="21">
    <location>
        <begin position="22"/>
        <end position="768"/>
    </location>
</feature>
<feature type="transmembrane region" description="Helical" evidence="20">
    <location>
        <begin position="699"/>
        <end position="725"/>
    </location>
</feature>
<dbReference type="SMART" id="SM01242">
    <property type="entry name" value="Integrin_B_tail"/>
    <property type="match status" value="1"/>
</dbReference>
<feature type="disulfide bond" evidence="17">
    <location>
        <begin position="32"/>
        <end position="42"/>
    </location>
</feature>
<feature type="disulfide bond" evidence="17">
    <location>
        <begin position="600"/>
        <end position="609"/>
    </location>
</feature>
<dbReference type="GO" id="GO:0008305">
    <property type="term" value="C:integrin complex"/>
    <property type="evidence" value="ECO:0007669"/>
    <property type="project" value="TreeGrafter"/>
</dbReference>
<dbReference type="GO" id="GO:0007159">
    <property type="term" value="P:leukocyte cell-cell adhesion"/>
    <property type="evidence" value="ECO:0007669"/>
    <property type="project" value="TreeGrafter"/>
</dbReference>
<evidence type="ECO:0000256" key="13">
    <source>
        <dbReference type="ARBA" id="ARBA00023037"/>
    </source>
</evidence>
<evidence type="ECO:0000256" key="10">
    <source>
        <dbReference type="ARBA" id="ARBA00022842"/>
    </source>
</evidence>
<evidence type="ECO:0000256" key="19">
    <source>
        <dbReference type="SAM" id="MobiDB-lite"/>
    </source>
</evidence>
<dbReference type="Pfam" id="PF07965">
    <property type="entry name" value="Integrin_B_tail"/>
    <property type="match status" value="1"/>
</dbReference>
<dbReference type="SUPFAM" id="SSF57196">
    <property type="entry name" value="EGF/Laminin"/>
    <property type="match status" value="1"/>
</dbReference>
<dbReference type="GeneID" id="113052881"/>
<dbReference type="GO" id="GO:0007229">
    <property type="term" value="P:integrin-mediated signaling pathway"/>
    <property type="evidence" value="ECO:0007669"/>
    <property type="project" value="UniProtKB-KW"/>
</dbReference>
<dbReference type="SMART" id="SM00423">
    <property type="entry name" value="PSI"/>
    <property type="match status" value="1"/>
</dbReference>
<feature type="disulfide bond" evidence="17">
    <location>
        <begin position="619"/>
        <end position="628"/>
    </location>
</feature>
<dbReference type="InterPro" id="IPR057243">
    <property type="entry name" value="Integrin_I-EGF_CS"/>
</dbReference>
<name>A0A6P6KNT7_CARAU</name>
<keyword evidence="5 18" id="KW-0812">Transmembrane</keyword>
<evidence type="ECO:0000259" key="22">
    <source>
        <dbReference type="SMART" id="SM00187"/>
    </source>
</evidence>
<dbReference type="GO" id="GO:0046872">
    <property type="term" value="F:metal ion binding"/>
    <property type="evidence" value="ECO:0007669"/>
    <property type="project" value="UniProtKB-KW"/>
</dbReference>
<protein>
    <recommendedName>
        <fullName evidence="18">Integrin beta</fullName>
    </recommendedName>
</protein>
<evidence type="ECO:0000256" key="17">
    <source>
        <dbReference type="PIRSR" id="PIRSR002512-1"/>
    </source>
</evidence>
<dbReference type="Proteomes" id="UP000515129">
    <property type="component" value="Chromosome 34"/>
</dbReference>
<dbReference type="SUPFAM" id="SSF53300">
    <property type="entry name" value="vWA-like"/>
    <property type="match status" value="1"/>
</dbReference>
<dbReference type="FunFam" id="3.30.1680.10:FF:000002">
    <property type="entry name" value="Integrin beta"/>
    <property type="match status" value="1"/>
</dbReference>
<proteinExistence type="inferred from homology"/>
<keyword evidence="12 20" id="KW-1133">Transmembrane helix</keyword>
<feature type="disulfide bond" evidence="17">
    <location>
        <begin position="468"/>
        <end position="506"/>
    </location>
</feature>
<dbReference type="GO" id="GO:0030593">
    <property type="term" value="P:neutrophil chemotaxis"/>
    <property type="evidence" value="ECO:0007669"/>
    <property type="project" value="TreeGrafter"/>
</dbReference>
<feature type="disulfide bond" evidence="17">
    <location>
        <begin position="512"/>
        <end position="517"/>
    </location>
</feature>
<feature type="domain" description="Integrin beta subunit tail" evidence="25">
    <location>
        <begin position="619"/>
        <end position="698"/>
    </location>
</feature>
<feature type="disulfide bond" evidence="17">
    <location>
        <begin position="421"/>
        <end position="660"/>
    </location>
</feature>
<dbReference type="RefSeq" id="XP_026073117.1">
    <property type="nucleotide sequence ID" value="XM_026217332.1"/>
</dbReference>
<evidence type="ECO:0000256" key="20">
    <source>
        <dbReference type="SAM" id="Phobius"/>
    </source>
</evidence>
<dbReference type="Pfam" id="PF08725">
    <property type="entry name" value="Integrin_b_cyt"/>
    <property type="match status" value="1"/>
</dbReference>
<dbReference type="FunFam" id="3.40.50.410:FF:000002">
    <property type="entry name" value="Integrin beta"/>
    <property type="match status" value="1"/>
</dbReference>
<keyword evidence="15 17" id="KW-1015">Disulfide bond</keyword>
<dbReference type="KEGG" id="caua:113052881"/>
<dbReference type="OrthoDB" id="410592at2759"/>
<keyword evidence="13 18" id="KW-0401">Integrin</keyword>
<dbReference type="FunFam" id="2.10.25.10:FF:000995">
    <property type="entry name" value="Integrin beta"/>
    <property type="match status" value="1"/>
</dbReference>
<dbReference type="RefSeq" id="XP_026073116.1">
    <property type="nucleotide sequence ID" value="XM_026217331.1"/>
</dbReference>
<dbReference type="SUPFAM" id="SSF69179">
    <property type="entry name" value="Integrin domains"/>
    <property type="match status" value="1"/>
</dbReference>
<dbReference type="InterPro" id="IPR036465">
    <property type="entry name" value="vWFA_dom_sf"/>
</dbReference>
<dbReference type="Pfam" id="PF17205">
    <property type="entry name" value="PSI_integrin"/>
    <property type="match status" value="1"/>
</dbReference>
<dbReference type="GO" id="GO:0001540">
    <property type="term" value="F:amyloid-beta binding"/>
    <property type="evidence" value="ECO:0007669"/>
    <property type="project" value="TreeGrafter"/>
</dbReference>
<dbReference type="FunFam" id="2.10.25.10:FF:000785">
    <property type="entry name" value="Integrin beta"/>
    <property type="match status" value="1"/>
</dbReference>
<dbReference type="PANTHER" id="PTHR10082:SF15">
    <property type="entry name" value="INTEGRIN BETA-2"/>
    <property type="match status" value="1"/>
</dbReference>
<dbReference type="InterPro" id="IPR032695">
    <property type="entry name" value="Integrin_dom_sf"/>
</dbReference>
<feature type="domain" description="Integrin beta subunit cytoplasmic" evidence="24">
    <location>
        <begin position="722"/>
        <end position="767"/>
    </location>
</feature>
<dbReference type="Gene3D" id="2.60.40.1510">
    <property type="entry name" value="ntegrin, alpha v. Chain A, domain 3"/>
    <property type="match status" value="1"/>
</dbReference>
<evidence type="ECO:0000259" key="25">
    <source>
        <dbReference type="SMART" id="SM01242"/>
    </source>
</evidence>
<dbReference type="GO" id="GO:0019901">
    <property type="term" value="F:protein kinase binding"/>
    <property type="evidence" value="ECO:0007669"/>
    <property type="project" value="TreeGrafter"/>
</dbReference>
<feature type="domain" description="Integrin beta subunit VWA" evidence="22">
    <location>
        <begin position="31"/>
        <end position="448"/>
    </location>
</feature>
<evidence type="ECO:0000256" key="18">
    <source>
        <dbReference type="RuleBase" id="RU000633"/>
    </source>
</evidence>
<feature type="disulfide bond" evidence="17">
    <location>
        <begin position="194"/>
        <end position="201"/>
    </location>
</feature>
<evidence type="ECO:0000256" key="16">
    <source>
        <dbReference type="ARBA" id="ARBA00023180"/>
    </source>
</evidence>
<dbReference type="InterPro" id="IPR015812">
    <property type="entry name" value="Integrin_bsu"/>
</dbReference>
<feature type="disulfide bond" evidence="17">
    <location>
        <begin position="644"/>
        <end position="668"/>
    </location>
</feature>
<dbReference type="InterPro" id="IPR036349">
    <property type="entry name" value="Integrin_bsu_tail_dom_sf"/>
</dbReference>
<dbReference type="Gene3D" id="3.30.1680.10">
    <property type="entry name" value="ligand-binding face of the semaphorins, domain 2"/>
    <property type="match status" value="1"/>
</dbReference>
<organism evidence="26 27">
    <name type="scientific">Carassius auratus</name>
    <name type="common">Goldfish</name>
    <dbReference type="NCBI Taxonomy" id="7957"/>
    <lineage>
        <taxon>Eukaryota</taxon>
        <taxon>Metazoa</taxon>
        <taxon>Chordata</taxon>
        <taxon>Craniata</taxon>
        <taxon>Vertebrata</taxon>
        <taxon>Euteleostomi</taxon>
        <taxon>Actinopterygii</taxon>
        <taxon>Neopterygii</taxon>
        <taxon>Teleostei</taxon>
        <taxon>Ostariophysi</taxon>
        <taxon>Cypriniformes</taxon>
        <taxon>Cyprinidae</taxon>
        <taxon>Cyprininae</taxon>
        <taxon>Carassius</taxon>
    </lineage>
</organism>
<dbReference type="Pfam" id="PF00362">
    <property type="entry name" value="Integrin_beta"/>
    <property type="match status" value="1"/>
</dbReference>
<comment type="similarity">
    <text evidence="2 18">Belongs to the integrin beta chain family.</text>
</comment>
<keyword evidence="26" id="KW-1185">Reference proteome</keyword>
<feature type="disulfide bond" evidence="17">
    <location>
        <begin position="562"/>
        <end position="571"/>
    </location>
</feature>
<feature type="disulfide bond" evidence="17">
    <location>
        <begin position="35"/>
        <end position="72"/>
    </location>
</feature>
<keyword evidence="9" id="KW-0106">Calcium</keyword>
<dbReference type="Gene3D" id="2.10.25.10">
    <property type="entry name" value="Laminin"/>
    <property type="match status" value="2"/>
</dbReference>
<dbReference type="Pfam" id="PF23106">
    <property type="entry name" value="EGF_Teneurin"/>
    <property type="match status" value="1"/>
</dbReference>
<dbReference type="AlphaFoldDB" id="A0A6P6KNT7"/>
<gene>
    <name evidence="27 28" type="primary">LOC113052881</name>
</gene>
<feature type="compositionally biased region" description="Polar residues" evidence="19">
    <location>
        <begin position="746"/>
        <end position="768"/>
    </location>
</feature>
<dbReference type="SUPFAM" id="SSF103575">
    <property type="entry name" value="Plexin repeat"/>
    <property type="match status" value="1"/>
</dbReference>
<dbReference type="Gene3D" id="1.20.5.100">
    <property type="entry name" value="Cytochrome c1, transmembrane anchor, C-terminal"/>
    <property type="match status" value="1"/>
</dbReference>
<dbReference type="PANTHER" id="PTHR10082">
    <property type="entry name" value="INTEGRIN BETA SUBUNIT"/>
    <property type="match status" value="1"/>
</dbReference>
<evidence type="ECO:0000256" key="12">
    <source>
        <dbReference type="ARBA" id="ARBA00022989"/>
    </source>
</evidence>
<keyword evidence="11 18" id="KW-0130">Cell adhesion</keyword>
<dbReference type="SMART" id="SM01241">
    <property type="entry name" value="Integrin_b_cyt"/>
    <property type="match status" value="1"/>
</dbReference>
<feature type="disulfide bond" evidence="17">
    <location>
        <begin position="593"/>
        <end position="598"/>
    </location>
</feature>
<dbReference type="Gene3D" id="4.10.1240.30">
    <property type="match status" value="1"/>
</dbReference>
<dbReference type="GO" id="GO:0005925">
    <property type="term" value="C:focal adhesion"/>
    <property type="evidence" value="ECO:0007669"/>
    <property type="project" value="TreeGrafter"/>
</dbReference>
<evidence type="ECO:0000313" key="28">
    <source>
        <dbReference type="RefSeq" id="XP_026073117.1"/>
    </source>
</evidence>
<dbReference type="InterPro" id="IPR033760">
    <property type="entry name" value="Integrin_beta_N"/>
</dbReference>
<feature type="disulfide bond" evidence="17">
    <location>
        <begin position="536"/>
        <end position="541"/>
    </location>
</feature>
<feature type="disulfide bond" evidence="17">
    <location>
        <begin position="625"/>
        <end position="693"/>
    </location>
</feature>
<evidence type="ECO:0000256" key="7">
    <source>
        <dbReference type="ARBA" id="ARBA00022729"/>
    </source>
</evidence>
<dbReference type="InterPro" id="IPR016201">
    <property type="entry name" value="PSI"/>
</dbReference>
<dbReference type="PIRSF" id="PIRSF002512">
    <property type="entry name" value="Integrin_B"/>
    <property type="match status" value="1"/>
</dbReference>
<evidence type="ECO:0000313" key="26">
    <source>
        <dbReference type="Proteomes" id="UP000515129"/>
    </source>
</evidence>
<reference evidence="27 28" key="1">
    <citation type="submission" date="2025-04" db="UniProtKB">
        <authorList>
            <consortium name="RefSeq"/>
        </authorList>
    </citation>
    <scope>IDENTIFICATION</scope>
    <source>
        <strain evidence="27 28">Wakin</strain>
        <tissue evidence="27 28">Muscle</tissue>
    </source>
</reference>
<evidence type="ECO:0000256" key="1">
    <source>
        <dbReference type="ARBA" id="ARBA00004251"/>
    </source>
</evidence>
<evidence type="ECO:0000259" key="23">
    <source>
        <dbReference type="SMART" id="SM00423"/>
    </source>
</evidence>
<feature type="disulfide bond" evidence="17">
    <location>
        <begin position="473"/>
        <end position="482"/>
    </location>
</feature>
<evidence type="ECO:0000256" key="4">
    <source>
        <dbReference type="ARBA" id="ARBA00022536"/>
    </source>
</evidence>
<feature type="disulfide bond" evidence="17">
    <location>
        <begin position="557"/>
        <end position="587"/>
    </location>
</feature>
<feature type="region of interest" description="Disordered" evidence="19">
    <location>
        <begin position="739"/>
        <end position="768"/>
    </location>
</feature>
<evidence type="ECO:0000259" key="24">
    <source>
        <dbReference type="SMART" id="SM01241"/>
    </source>
</evidence>
<evidence type="ECO:0000313" key="27">
    <source>
        <dbReference type="RefSeq" id="XP_026073116.1"/>
    </source>
</evidence>
<feature type="disulfide bond" evidence="17">
    <location>
        <begin position="519"/>
        <end position="534"/>
    </location>
</feature>